<keyword evidence="3" id="KW-1185">Reference proteome</keyword>
<dbReference type="PANTHER" id="PTHR34987:SF2">
    <property type="entry name" value="B, PUTATIVE (AFU_ORTHOLOGUE AFUA_7G05040)-RELATED"/>
    <property type="match status" value="1"/>
</dbReference>
<dbReference type="InterPro" id="IPR035396">
    <property type="entry name" value="Bac_rhamnosid6H"/>
</dbReference>
<organism evidence="2 3">
    <name type="scientific">Diaporthe australafricana</name>
    <dbReference type="NCBI Taxonomy" id="127596"/>
    <lineage>
        <taxon>Eukaryota</taxon>
        <taxon>Fungi</taxon>
        <taxon>Dikarya</taxon>
        <taxon>Ascomycota</taxon>
        <taxon>Pezizomycotina</taxon>
        <taxon>Sordariomycetes</taxon>
        <taxon>Sordariomycetidae</taxon>
        <taxon>Diaporthales</taxon>
        <taxon>Diaporthaceae</taxon>
        <taxon>Diaporthe</taxon>
    </lineage>
</organism>
<dbReference type="Gene3D" id="2.60.120.260">
    <property type="entry name" value="Galactose-binding domain-like"/>
    <property type="match status" value="1"/>
</dbReference>
<dbReference type="InterPro" id="IPR008928">
    <property type="entry name" value="6-hairpin_glycosidase_sf"/>
</dbReference>
<comment type="caution">
    <text evidence="2">The sequence shown here is derived from an EMBL/GenBank/DDBJ whole genome shotgun (WGS) entry which is preliminary data.</text>
</comment>
<accession>A0ABR3X4B0</accession>
<dbReference type="PANTHER" id="PTHR34987">
    <property type="entry name" value="C, PUTATIVE (AFU_ORTHOLOGUE AFUA_3G02880)-RELATED"/>
    <property type="match status" value="1"/>
</dbReference>
<dbReference type="Gene3D" id="2.60.420.10">
    <property type="entry name" value="Maltose phosphorylase, domain 3"/>
    <property type="match status" value="1"/>
</dbReference>
<feature type="domain" description="Alpha-L-rhamnosidase six-hairpin glycosidase" evidence="1">
    <location>
        <begin position="255"/>
        <end position="591"/>
    </location>
</feature>
<proteinExistence type="predicted"/>
<dbReference type="Proteomes" id="UP001583177">
    <property type="component" value="Unassembled WGS sequence"/>
</dbReference>
<dbReference type="Pfam" id="PF17389">
    <property type="entry name" value="Bac_rhamnosid6H"/>
    <property type="match status" value="1"/>
</dbReference>
<evidence type="ECO:0000313" key="3">
    <source>
        <dbReference type="Proteomes" id="UP001583177"/>
    </source>
</evidence>
<evidence type="ECO:0000313" key="2">
    <source>
        <dbReference type="EMBL" id="KAL1870768.1"/>
    </source>
</evidence>
<dbReference type="InterPro" id="IPR012341">
    <property type="entry name" value="6hp_glycosidase-like_sf"/>
</dbReference>
<evidence type="ECO:0000259" key="1">
    <source>
        <dbReference type="Pfam" id="PF17389"/>
    </source>
</evidence>
<dbReference type="EMBL" id="JAWRVE010000036">
    <property type="protein sequence ID" value="KAL1870768.1"/>
    <property type="molecule type" value="Genomic_DNA"/>
</dbReference>
<gene>
    <name evidence="2" type="ORF">Daus18300_005088</name>
</gene>
<sequence length="677" mass="76269">MAALDLNLDTDQSWKTRKDTAACLVPDEDWDYRLGPQFLSLNENVDGRMLQNGWLLADFDDNTWAAAIPATPQRKMSPMVDPWRLFPRSIPYLPERTTRFDGVVRCSDPTLAEAWKQLLSGDAAISIPASSPHWVDIETSELTTGFLDLCMTSNEADSTTSAPRIEILCSECYEAPMEAVTSRTKRDRTDSENGTLYGMKDTYTLHEGSNHYSPFWFRTFRYIRLTISTAGLSAPVSVDSFTFRKTHYPLDIRTKIQTSDPLTRKLWDISVNTLRNCMHETYEDCPFYEQNQFAMDTRSMILFTYLLSRDDRLARKAMQEFYATRREDGLIETHSPCPGRATNIPTFSLFWVLMVWDHMVYFGDEVLVRSYLGAVDGVLDYFHQRVNPATGLVGQFDEDTWAFVDWADGWATPAKGFFGLAVPPAYYKTGSATYHSLIYAYVLAKAGELCQFVGRHDTAKEYVARRDGIIEAVKRHCFDEETGFFLDGPGTNGEISQHCQVFAVLADCVSGEEAKALLRKSILHREKYGLVKTSFALGFYVFRAVSLAGVYEECWATLIQTWEKMIADKLTTWAESESMMRSDCHGWSASPVWEIGTEIVGVKFKSQGYVDRVLNRGAVGVQEKDQSGVEVVPRTSLVRGHISADVLTGDGVDDLVHVEISEGMKEATVFGGGQKLS</sequence>
<dbReference type="SUPFAM" id="SSF48208">
    <property type="entry name" value="Six-hairpin glycosidases"/>
    <property type="match status" value="1"/>
</dbReference>
<reference evidence="2 3" key="1">
    <citation type="journal article" date="2024" name="IMA Fungus">
        <title>IMA Genome - F19 : A genome assembly and annotation guide to empower mycologists, including annotated draft genome sequences of Ceratocystis pirilliformis, Diaporthe australafricana, Fusarium ophioides, Paecilomyces lecythidis, and Sporothrix stenoceras.</title>
        <authorList>
            <person name="Aylward J."/>
            <person name="Wilson A.M."/>
            <person name="Visagie C.M."/>
            <person name="Spraker J."/>
            <person name="Barnes I."/>
            <person name="Buitendag C."/>
            <person name="Ceriani C."/>
            <person name="Del Mar Angel L."/>
            <person name="du Plessis D."/>
            <person name="Fuchs T."/>
            <person name="Gasser K."/>
            <person name="Kramer D."/>
            <person name="Li W."/>
            <person name="Munsamy K."/>
            <person name="Piso A."/>
            <person name="Price J.L."/>
            <person name="Sonnekus B."/>
            <person name="Thomas C."/>
            <person name="van der Nest A."/>
            <person name="van Dijk A."/>
            <person name="van Heerden A."/>
            <person name="van Vuuren N."/>
            <person name="Yilmaz N."/>
            <person name="Duong T.A."/>
            <person name="van der Merwe N.A."/>
            <person name="Wingfield M.J."/>
            <person name="Wingfield B.D."/>
        </authorList>
    </citation>
    <scope>NUCLEOTIDE SEQUENCE [LARGE SCALE GENOMIC DNA]</scope>
    <source>
        <strain evidence="2 3">CMW 18300</strain>
    </source>
</reference>
<dbReference type="Gene3D" id="1.50.10.10">
    <property type="match status" value="1"/>
</dbReference>
<protein>
    <recommendedName>
        <fullName evidence="1">Alpha-L-rhamnosidase six-hairpin glycosidase domain-containing protein</fullName>
    </recommendedName>
</protein>
<name>A0ABR3X4B0_9PEZI</name>